<name>A0A5N7IXM1_9CLOT</name>
<dbReference type="RefSeq" id="WP_152750546.1">
    <property type="nucleotide sequence ID" value="NZ_SPSE01000015.1"/>
</dbReference>
<dbReference type="EMBL" id="SPSF01000014">
    <property type="protein sequence ID" value="MPQ61228.1"/>
    <property type="molecule type" value="Genomic_DNA"/>
</dbReference>
<evidence type="ECO:0000313" key="2">
    <source>
        <dbReference type="Proteomes" id="UP000342249"/>
    </source>
</evidence>
<sequence length="399" mass="47062">MEQQDIRQQIKQNAIMDILNEPSTYNKVMKFQSYKSILGDCKIYLFDEEMSNIDDSFKNYKIGKCGIYGVSDYTKTWIIDSYHGTESRYVEIGKTIDFDLNVFTYLNKIIQGKRINDGINRLDVIEYFNYIKKNEFQCGITTALMERATKPIDLNILSEMLISFVRFDNMNYIDDNCGEINLCENDYARVKRMYDMEIGLINEKYGQFDLLCCCVMKAFLIKEKEKSISADKKIEMLIMYCLYDLSCFIEKELILLALYIMDDEKVKETFQKLNKISKIEENILNVTWDLYHIRLIEQIFLHDNMNKIERNIFSYYATADKGLTDAMNMNPLKAFVILDDYPIPFHSVGVEDICQNGDILLEIRSNVLFRKEKIKGIDFSEKKKNLQSEIHEFKIKRMN</sequence>
<gene>
    <name evidence="1" type="ORF">E4V82_03760</name>
</gene>
<dbReference type="Proteomes" id="UP000342249">
    <property type="component" value="Unassembled WGS sequence"/>
</dbReference>
<protein>
    <submittedName>
        <fullName evidence="1">Uncharacterized protein</fullName>
    </submittedName>
</protein>
<accession>A0A5N7IXM1</accession>
<evidence type="ECO:0000313" key="1">
    <source>
        <dbReference type="EMBL" id="MPQ61228.1"/>
    </source>
</evidence>
<reference evidence="1" key="1">
    <citation type="journal article" date="2019" name="Lett. Appl. Microbiol.">
        <title>A case of 'blown pack' spoilage of vacuum-packaged pork likely associated with Clostridium estertheticum in Canada.</title>
        <authorList>
            <person name="Zhang P."/>
            <person name="Ward P."/>
            <person name="McMullen L.M."/>
            <person name="Yang X."/>
        </authorList>
    </citation>
    <scope>NUCLEOTIDE SEQUENCE [LARGE SCALE GENOMIC DNA]</scope>
    <source>
        <strain evidence="1">MA19</strain>
    </source>
</reference>
<proteinExistence type="predicted"/>
<dbReference type="AlphaFoldDB" id="A0A5N7IXM1"/>
<organism evidence="1 2">
    <name type="scientific">Clostridium estertheticum</name>
    <dbReference type="NCBI Taxonomy" id="238834"/>
    <lineage>
        <taxon>Bacteria</taxon>
        <taxon>Bacillati</taxon>
        <taxon>Bacillota</taxon>
        <taxon>Clostridia</taxon>
        <taxon>Eubacteriales</taxon>
        <taxon>Clostridiaceae</taxon>
        <taxon>Clostridium</taxon>
    </lineage>
</organism>
<comment type="caution">
    <text evidence="1">The sequence shown here is derived from an EMBL/GenBank/DDBJ whole genome shotgun (WGS) entry which is preliminary data.</text>
</comment>